<dbReference type="InterPro" id="IPR000433">
    <property type="entry name" value="Znf_ZZ"/>
</dbReference>
<evidence type="ECO:0000259" key="11">
    <source>
        <dbReference type="PROSITE" id="PS50090"/>
    </source>
</evidence>
<dbReference type="InterPro" id="IPR055141">
    <property type="entry name" value="TADA2A_B-like_dom"/>
</dbReference>
<evidence type="ECO:0000259" key="13">
    <source>
        <dbReference type="PROSITE" id="PS51293"/>
    </source>
</evidence>
<evidence type="ECO:0000313" key="15">
    <source>
        <dbReference type="Proteomes" id="UP000799421"/>
    </source>
</evidence>
<dbReference type="PANTHER" id="PTHR12374">
    <property type="entry name" value="TRANSCRIPTIONAL ADAPTOR 2 ADA2 -RELATED"/>
    <property type="match status" value="1"/>
</dbReference>
<dbReference type="GO" id="GO:0003713">
    <property type="term" value="F:transcription coactivator activity"/>
    <property type="evidence" value="ECO:0007669"/>
    <property type="project" value="InterPro"/>
</dbReference>
<dbReference type="PROSITE" id="PS51293">
    <property type="entry name" value="SANT"/>
    <property type="match status" value="1"/>
</dbReference>
<dbReference type="FunFam" id="3.30.60.90:FF:000008">
    <property type="entry name" value="Transcriptional adapter 2"/>
    <property type="match status" value="1"/>
</dbReference>
<reference evidence="14" key="1">
    <citation type="journal article" date="2020" name="Stud. Mycol.">
        <title>101 Dothideomycetes genomes: a test case for predicting lifestyles and emergence of pathogens.</title>
        <authorList>
            <person name="Haridas S."/>
            <person name="Albert R."/>
            <person name="Binder M."/>
            <person name="Bloem J."/>
            <person name="Labutti K."/>
            <person name="Salamov A."/>
            <person name="Andreopoulos B."/>
            <person name="Baker S."/>
            <person name="Barry K."/>
            <person name="Bills G."/>
            <person name="Bluhm B."/>
            <person name="Cannon C."/>
            <person name="Castanera R."/>
            <person name="Culley D."/>
            <person name="Daum C."/>
            <person name="Ezra D."/>
            <person name="Gonzalez J."/>
            <person name="Henrissat B."/>
            <person name="Kuo A."/>
            <person name="Liang C."/>
            <person name="Lipzen A."/>
            <person name="Lutzoni F."/>
            <person name="Magnuson J."/>
            <person name="Mondo S."/>
            <person name="Nolan M."/>
            <person name="Ohm R."/>
            <person name="Pangilinan J."/>
            <person name="Park H.-J."/>
            <person name="Ramirez L."/>
            <person name="Alfaro M."/>
            <person name="Sun H."/>
            <person name="Tritt A."/>
            <person name="Yoshinaga Y."/>
            <person name="Zwiers L.-H."/>
            <person name="Turgeon B."/>
            <person name="Goodwin S."/>
            <person name="Spatafora J."/>
            <person name="Crous P."/>
            <person name="Grigoriev I."/>
        </authorList>
    </citation>
    <scope>NUCLEOTIDE SEQUENCE</scope>
    <source>
        <strain evidence="14">CBS 480.64</strain>
    </source>
</reference>
<protein>
    <recommendedName>
        <fullName evidence="8">Transcriptional adapter 2</fullName>
    </recommendedName>
</protein>
<dbReference type="SMART" id="SM00717">
    <property type="entry name" value="SANT"/>
    <property type="match status" value="1"/>
</dbReference>
<gene>
    <name evidence="14" type="ORF">K470DRAFT_254111</name>
</gene>
<dbReference type="GO" id="GO:0005634">
    <property type="term" value="C:nucleus"/>
    <property type="evidence" value="ECO:0007669"/>
    <property type="project" value="UniProtKB-SubCell"/>
</dbReference>
<dbReference type="InterPro" id="IPR041983">
    <property type="entry name" value="ADA2-like_ZZ"/>
</dbReference>
<dbReference type="EMBL" id="MU005957">
    <property type="protein sequence ID" value="KAF2864472.1"/>
    <property type="molecule type" value="Genomic_DNA"/>
</dbReference>
<dbReference type="InterPro" id="IPR009057">
    <property type="entry name" value="Homeodomain-like_sf"/>
</dbReference>
<feature type="region of interest" description="Disordered" evidence="10">
    <location>
        <begin position="126"/>
        <end position="182"/>
    </location>
</feature>
<dbReference type="InterPro" id="IPR043145">
    <property type="entry name" value="Znf_ZZ_sf"/>
</dbReference>
<accession>A0A6A7CBD3</accession>
<dbReference type="SUPFAM" id="SSF57850">
    <property type="entry name" value="RING/U-box"/>
    <property type="match status" value="1"/>
</dbReference>
<evidence type="ECO:0000313" key="14">
    <source>
        <dbReference type="EMBL" id="KAF2864472.1"/>
    </source>
</evidence>
<dbReference type="PROSITE" id="PS01357">
    <property type="entry name" value="ZF_ZZ_1"/>
    <property type="match status" value="1"/>
</dbReference>
<evidence type="ECO:0000256" key="8">
    <source>
        <dbReference type="PIRNR" id="PIRNR025024"/>
    </source>
</evidence>
<sequence>MTLSKKGGGTRFVCNFCSNDISSTVRIHCANPICKDFDLCVECFSKGAEGSNHDARTHSYQVIEPHSIPIFVEDWGADEELLLVEGCEKFGLGSWADIADYVGNYRSKEEVEQHYLDTYIHSSKFPLPERSNPNDTSLSDAIPRDEFQARKKRRIEQRKTERAANASASAAVNKKPASSVPSCHEVAGYMPGRLEFENEHLNEAEEAVQHLQFTPGEGIDPSTGDFDPDTKLKLLVMNIYNDRVSLRTDRKKIILRHNLLEYRKNTAVEKARLPDQREFYAKLKPFARLMSPANFEQFTRDMMKEHDLRQAIKQLQTWRQQGITTLRAGKQYEMELANRLAQQTKKQDQAAAVKSFALPYRISPTTAYPDDDASNTTLLLPKERELCSEHGISPQAYNVVKAEIFVQSSQNDGKLSKKKFKAMVAAPKAEVIYEFACRMGWIVNA</sequence>
<feature type="domain" description="SANT" evidence="13">
    <location>
        <begin position="70"/>
        <end position="123"/>
    </location>
</feature>
<dbReference type="InterPro" id="IPR016827">
    <property type="entry name" value="Ada2/TADA2"/>
</dbReference>
<keyword evidence="5 8" id="KW-0805">Transcription regulation</keyword>
<dbReference type="SMART" id="SM00291">
    <property type="entry name" value="ZnF_ZZ"/>
    <property type="match status" value="1"/>
</dbReference>
<dbReference type="Pfam" id="PF25299">
    <property type="entry name" value="ZZ_ADA2"/>
    <property type="match status" value="1"/>
</dbReference>
<dbReference type="InterPro" id="IPR017884">
    <property type="entry name" value="SANT_dom"/>
</dbReference>
<evidence type="ECO:0000256" key="10">
    <source>
        <dbReference type="SAM" id="MobiDB-lite"/>
    </source>
</evidence>
<comment type="subcellular location">
    <subcellularLocation>
        <location evidence="1 8">Nucleus</location>
    </subcellularLocation>
</comment>
<evidence type="ECO:0000256" key="4">
    <source>
        <dbReference type="ARBA" id="ARBA00022833"/>
    </source>
</evidence>
<keyword evidence="3 9" id="KW-0863">Zinc-finger</keyword>
<feature type="domain" description="Myb-like" evidence="11">
    <location>
        <begin position="75"/>
        <end position="119"/>
    </location>
</feature>
<organism evidence="14 15">
    <name type="scientific">Piedraia hortae CBS 480.64</name>
    <dbReference type="NCBI Taxonomy" id="1314780"/>
    <lineage>
        <taxon>Eukaryota</taxon>
        <taxon>Fungi</taxon>
        <taxon>Dikarya</taxon>
        <taxon>Ascomycota</taxon>
        <taxon>Pezizomycotina</taxon>
        <taxon>Dothideomycetes</taxon>
        <taxon>Dothideomycetidae</taxon>
        <taxon>Capnodiales</taxon>
        <taxon>Piedraiaceae</taxon>
        <taxon>Piedraia</taxon>
    </lineage>
</organism>
<evidence type="ECO:0000256" key="3">
    <source>
        <dbReference type="ARBA" id="ARBA00022771"/>
    </source>
</evidence>
<dbReference type="PIRSF" id="PIRSF025024">
    <property type="entry name" value="Transcriptional_adaptor_2"/>
    <property type="match status" value="1"/>
</dbReference>
<keyword evidence="15" id="KW-1185">Reference proteome</keyword>
<feature type="compositionally biased region" description="Low complexity" evidence="10">
    <location>
        <begin position="163"/>
        <end position="180"/>
    </location>
</feature>
<dbReference type="GO" id="GO:0006357">
    <property type="term" value="P:regulation of transcription by RNA polymerase II"/>
    <property type="evidence" value="ECO:0007669"/>
    <property type="project" value="InterPro"/>
</dbReference>
<dbReference type="Gene3D" id="1.10.10.60">
    <property type="entry name" value="Homeodomain-like"/>
    <property type="match status" value="1"/>
</dbReference>
<dbReference type="Proteomes" id="UP000799421">
    <property type="component" value="Unassembled WGS sequence"/>
</dbReference>
<dbReference type="CDD" id="cd02335">
    <property type="entry name" value="ZZ_ADA2"/>
    <property type="match status" value="1"/>
</dbReference>
<dbReference type="OrthoDB" id="270417at2759"/>
<dbReference type="Pfam" id="PF22941">
    <property type="entry name" value="TADA2A-like_3rd"/>
    <property type="match status" value="1"/>
</dbReference>
<dbReference type="PANTHER" id="PTHR12374:SF20">
    <property type="entry name" value="TRANSCRIPTIONAL ADAPTER 2-ALPHA"/>
    <property type="match status" value="1"/>
</dbReference>
<dbReference type="GO" id="GO:0003682">
    <property type="term" value="F:chromatin binding"/>
    <property type="evidence" value="ECO:0007669"/>
    <property type="project" value="TreeGrafter"/>
</dbReference>
<dbReference type="Pfam" id="PF00249">
    <property type="entry name" value="Myb_DNA-binding"/>
    <property type="match status" value="1"/>
</dbReference>
<dbReference type="GO" id="GO:0006338">
    <property type="term" value="P:chromatin remodeling"/>
    <property type="evidence" value="ECO:0007669"/>
    <property type="project" value="TreeGrafter"/>
</dbReference>
<dbReference type="GO" id="GO:0070461">
    <property type="term" value="C:SAGA-type complex"/>
    <property type="evidence" value="ECO:0007669"/>
    <property type="project" value="TreeGrafter"/>
</dbReference>
<keyword evidence="2" id="KW-0479">Metal-binding</keyword>
<keyword evidence="7 8" id="KW-0539">Nucleus</keyword>
<keyword evidence="4" id="KW-0862">Zinc</keyword>
<evidence type="ECO:0000256" key="9">
    <source>
        <dbReference type="PROSITE-ProRule" id="PRU00228"/>
    </source>
</evidence>
<evidence type="ECO:0000256" key="2">
    <source>
        <dbReference type="ARBA" id="ARBA00022723"/>
    </source>
</evidence>
<feature type="domain" description="ZZ-type" evidence="12">
    <location>
        <begin position="9"/>
        <end position="68"/>
    </location>
</feature>
<dbReference type="GO" id="GO:0008270">
    <property type="term" value="F:zinc ion binding"/>
    <property type="evidence" value="ECO:0007669"/>
    <property type="project" value="UniProtKB-KW"/>
</dbReference>
<dbReference type="PROSITE" id="PS50135">
    <property type="entry name" value="ZF_ZZ_2"/>
    <property type="match status" value="1"/>
</dbReference>
<dbReference type="InterPro" id="IPR036388">
    <property type="entry name" value="WH-like_DNA-bd_sf"/>
</dbReference>
<dbReference type="Gene3D" id="1.10.10.10">
    <property type="entry name" value="Winged helix-like DNA-binding domain superfamily/Winged helix DNA-binding domain"/>
    <property type="match status" value="1"/>
</dbReference>
<keyword evidence="6 8" id="KW-0804">Transcription</keyword>
<evidence type="ECO:0000259" key="12">
    <source>
        <dbReference type="PROSITE" id="PS50135"/>
    </source>
</evidence>
<name>A0A6A7CBD3_9PEZI</name>
<dbReference type="SUPFAM" id="SSF46689">
    <property type="entry name" value="Homeodomain-like"/>
    <property type="match status" value="2"/>
</dbReference>
<dbReference type="Gene3D" id="3.30.60.90">
    <property type="match status" value="1"/>
</dbReference>
<evidence type="ECO:0000256" key="5">
    <source>
        <dbReference type="ARBA" id="ARBA00023015"/>
    </source>
</evidence>
<dbReference type="PROSITE" id="PS50090">
    <property type="entry name" value="MYB_LIKE"/>
    <property type="match status" value="1"/>
</dbReference>
<evidence type="ECO:0000256" key="6">
    <source>
        <dbReference type="ARBA" id="ARBA00023163"/>
    </source>
</evidence>
<proteinExistence type="predicted"/>
<dbReference type="AlphaFoldDB" id="A0A6A7CBD3"/>
<dbReference type="InterPro" id="IPR001005">
    <property type="entry name" value="SANT/Myb"/>
</dbReference>
<evidence type="ECO:0000256" key="7">
    <source>
        <dbReference type="ARBA" id="ARBA00023242"/>
    </source>
</evidence>
<evidence type="ECO:0000256" key="1">
    <source>
        <dbReference type="ARBA" id="ARBA00004123"/>
    </source>
</evidence>
<dbReference type="CDD" id="cd00167">
    <property type="entry name" value="SANT"/>
    <property type="match status" value="1"/>
</dbReference>